<dbReference type="AlphaFoldDB" id="A0A8T2LXC1"/>
<reference evidence="2 3" key="1">
    <citation type="submission" date="2021-07" db="EMBL/GenBank/DDBJ databases">
        <authorList>
            <person name="Imarazene B."/>
            <person name="Zahm M."/>
            <person name="Klopp C."/>
            <person name="Cabau C."/>
            <person name="Beille S."/>
            <person name="Jouanno E."/>
            <person name="Castinel A."/>
            <person name="Lluch J."/>
            <person name="Gil L."/>
            <person name="Kuchtly C."/>
            <person name="Lopez Roques C."/>
            <person name="Donnadieu C."/>
            <person name="Parrinello H."/>
            <person name="Journot L."/>
            <person name="Du K."/>
            <person name="Schartl M."/>
            <person name="Retaux S."/>
            <person name="Guiguen Y."/>
        </authorList>
    </citation>
    <scope>NUCLEOTIDE SEQUENCE [LARGE SCALE GENOMIC DNA]</scope>
    <source>
        <strain evidence="2">Pach_M1</strain>
        <tissue evidence="2">Testis</tissue>
    </source>
</reference>
<feature type="region of interest" description="Disordered" evidence="1">
    <location>
        <begin position="81"/>
        <end position="112"/>
    </location>
</feature>
<accession>A0A8T2LXC1</accession>
<organism evidence="2 3">
    <name type="scientific">Astyanax mexicanus</name>
    <name type="common">Blind cave fish</name>
    <name type="synonym">Astyanax fasciatus mexicanus</name>
    <dbReference type="NCBI Taxonomy" id="7994"/>
    <lineage>
        <taxon>Eukaryota</taxon>
        <taxon>Metazoa</taxon>
        <taxon>Chordata</taxon>
        <taxon>Craniata</taxon>
        <taxon>Vertebrata</taxon>
        <taxon>Euteleostomi</taxon>
        <taxon>Actinopterygii</taxon>
        <taxon>Neopterygii</taxon>
        <taxon>Teleostei</taxon>
        <taxon>Ostariophysi</taxon>
        <taxon>Characiformes</taxon>
        <taxon>Characoidei</taxon>
        <taxon>Acestrorhamphidae</taxon>
        <taxon>Acestrorhamphinae</taxon>
        <taxon>Astyanax</taxon>
    </lineage>
</organism>
<evidence type="ECO:0000256" key="1">
    <source>
        <dbReference type="SAM" id="MobiDB-lite"/>
    </source>
</evidence>
<dbReference type="Proteomes" id="UP000752171">
    <property type="component" value="Unassembled WGS sequence"/>
</dbReference>
<comment type="caution">
    <text evidence="2">The sequence shown here is derived from an EMBL/GenBank/DDBJ whole genome shotgun (WGS) entry which is preliminary data.</text>
</comment>
<feature type="compositionally biased region" description="Polar residues" evidence="1">
    <location>
        <begin position="88"/>
        <end position="97"/>
    </location>
</feature>
<feature type="compositionally biased region" description="Basic residues" evidence="1">
    <location>
        <begin position="102"/>
        <end position="112"/>
    </location>
</feature>
<evidence type="ECO:0000313" key="2">
    <source>
        <dbReference type="EMBL" id="KAG9276070.1"/>
    </source>
</evidence>
<sequence>MYTDTLPQNRWWCCGTLDRVRSEGEKGDVYENFTKDNKTQWIMERSQWDLKQIHFQRRCLTRLEDFVTTLRTRTLHRFADAEKKHSKGNSVHPSHSYCQIVKTRKHSPRQDD</sequence>
<dbReference type="EMBL" id="JAICCE010000006">
    <property type="protein sequence ID" value="KAG9276070.1"/>
    <property type="molecule type" value="Genomic_DNA"/>
</dbReference>
<gene>
    <name evidence="2" type="ORF">AMEX_G8327</name>
</gene>
<name>A0A8T2LXC1_ASTMX</name>
<protein>
    <submittedName>
        <fullName evidence="2">Uncharacterized protein</fullName>
    </submittedName>
</protein>
<evidence type="ECO:0000313" key="3">
    <source>
        <dbReference type="Proteomes" id="UP000752171"/>
    </source>
</evidence>
<proteinExistence type="predicted"/>